<evidence type="ECO:0000313" key="2">
    <source>
        <dbReference type="EMBL" id="ARD22152.1"/>
    </source>
</evidence>
<name>A0ABN4YMM9_9GAMM</name>
<dbReference type="SUPFAM" id="SSF69572">
    <property type="entry name" value="Activating enzymes of the ubiquitin-like proteins"/>
    <property type="match status" value="1"/>
</dbReference>
<dbReference type="PANTHER" id="PTHR10953">
    <property type="entry name" value="UBIQUITIN-ACTIVATING ENZYME E1"/>
    <property type="match status" value="1"/>
</dbReference>
<gene>
    <name evidence="2" type="ORF">SJ2017_1844</name>
</gene>
<dbReference type="RefSeq" id="WP_080915580.1">
    <property type="nucleotide sequence ID" value="NZ_CP020472.1"/>
</dbReference>
<dbReference type="GO" id="GO:0016779">
    <property type="term" value="F:nucleotidyltransferase activity"/>
    <property type="evidence" value="ECO:0007669"/>
    <property type="project" value="UniProtKB-KW"/>
</dbReference>
<dbReference type="PANTHER" id="PTHR10953:SF240">
    <property type="entry name" value="SULFUR CARRIER PROTEIN THIS ADENYLYLTRANSFERASE"/>
    <property type="match status" value="1"/>
</dbReference>
<keyword evidence="2" id="KW-0548">Nucleotidyltransferase</keyword>
<dbReference type="InterPro" id="IPR035985">
    <property type="entry name" value="Ubiquitin-activating_enz"/>
</dbReference>
<evidence type="ECO:0000259" key="1">
    <source>
        <dbReference type="Pfam" id="PF00899"/>
    </source>
</evidence>
<organism evidence="2 3">
    <name type="scientific">Shewanella japonica</name>
    <dbReference type="NCBI Taxonomy" id="93973"/>
    <lineage>
        <taxon>Bacteria</taxon>
        <taxon>Pseudomonadati</taxon>
        <taxon>Pseudomonadota</taxon>
        <taxon>Gammaproteobacteria</taxon>
        <taxon>Alteromonadales</taxon>
        <taxon>Shewanellaceae</taxon>
        <taxon>Shewanella</taxon>
    </lineage>
</organism>
<dbReference type="CDD" id="cd00757">
    <property type="entry name" value="ThiF_MoeB_HesA_family"/>
    <property type="match status" value="1"/>
</dbReference>
<evidence type="ECO:0000313" key="3">
    <source>
        <dbReference type="Proteomes" id="UP000191820"/>
    </source>
</evidence>
<dbReference type="Proteomes" id="UP000191820">
    <property type="component" value="Chromosome"/>
</dbReference>
<dbReference type="Pfam" id="PF00899">
    <property type="entry name" value="ThiF"/>
    <property type="match status" value="1"/>
</dbReference>
<reference evidence="2 3" key="1">
    <citation type="submission" date="2017-03" db="EMBL/GenBank/DDBJ databases">
        <title>Genome sequencing of Shewanella japonica KCTC 22435.</title>
        <authorList>
            <person name="Kim K.M."/>
        </authorList>
    </citation>
    <scope>NUCLEOTIDE SEQUENCE [LARGE SCALE GENOMIC DNA]</scope>
    <source>
        <strain evidence="2 3">KCTC 22435</strain>
    </source>
</reference>
<keyword evidence="2" id="KW-0808">Transferase</keyword>
<dbReference type="EMBL" id="CP020472">
    <property type="protein sequence ID" value="ARD22152.1"/>
    <property type="molecule type" value="Genomic_DNA"/>
</dbReference>
<keyword evidence="3" id="KW-1185">Reference proteome</keyword>
<dbReference type="InterPro" id="IPR045886">
    <property type="entry name" value="ThiF/MoeB/HesA"/>
</dbReference>
<dbReference type="Gene3D" id="3.40.50.720">
    <property type="entry name" value="NAD(P)-binding Rossmann-like Domain"/>
    <property type="match status" value="1"/>
</dbReference>
<dbReference type="InterPro" id="IPR000594">
    <property type="entry name" value="ThiF_NAD_FAD-bd"/>
</dbReference>
<proteinExistence type="predicted"/>
<accession>A0ABN4YMM9</accession>
<sequence>MSKAYGLSDQQFMRFSAQILLPDFGELGQQTLQMSKAVVIGLGGLGHAVAQQLAAAGIAELILFDDDKVELSNLPRQLLFTDSDIGKAKVTVAAQKLSSAYEDCTITARQKRFTEQDADLLQSVDIIFDCTDNFESRLLNNKVAVKYQIPLISAAISGYHGQLLCVAPAYEPLSITASMHDTSLASSTQANSIQTNSTQTKSAKALPNIRSGCFQCLFPEDTLMAQKCSDLGVLNAAVLSVASMQTLMGLQWLSGDDDAKQSLIGLLHLFDARSLQWRQVTLSQDAECPVCYTS</sequence>
<protein>
    <submittedName>
        <fullName evidence="2">Sulfur carrier protein ThiS adenylyltransferase</fullName>
    </submittedName>
</protein>
<feature type="domain" description="THIF-type NAD/FAD binding fold" evidence="1">
    <location>
        <begin position="16"/>
        <end position="290"/>
    </location>
</feature>